<dbReference type="Proteomes" id="UP000190042">
    <property type="component" value="Unassembled WGS sequence"/>
</dbReference>
<sequence length="46" mass="5163">MMVFDYMIPVYGLLVKASARKIGSLPEQYQVPVAEYLAAEVEKEGK</sequence>
<dbReference type="RefSeq" id="WP_176132601.1">
    <property type="nucleotide sequence ID" value="NZ_FUYJ01000009.1"/>
</dbReference>
<name>A0A1T4YT69_9BACL</name>
<dbReference type="AlphaFoldDB" id="A0A1T4YT69"/>
<gene>
    <name evidence="1" type="ORF">SAMN04244570_3544</name>
</gene>
<dbReference type="EMBL" id="FUYJ01000009">
    <property type="protein sequence ID" value="SKB05067.1"/>
    <property type="molecule type" value="Genomic_DNA"/>
</dbReference>
<proteinExistence type="predicted"/>
<reference evidence="2" key="1">
    <citation type="submission" date="2017-02" db="EMBL/GenBank/DDBJ databases">
        <authorList>
            <person name="Varghese N."/>
            <person name="Submissions S."/>
        </authorList>
    </citation>
    <scope>NUCLEOTIDE SEQUENCE [LARGE SCALE GENOMIC DNA]</scope>
    <source>
        <strain evidence="2">DSM 23966</strain>
    </source>
</reference>
<dbReference type="InterPro" id="IPR047907">
    <property type="entry name" value="CD1375-like"/>
</dbReference>
<accession>A0A1T4YT69</accession>
<protein>
    <submittedName>
        <fullName evidence="1">Uncharacterized protein</fullName>
    </submittedName>
</protein>
<keyword evidence="2" id="KW-1185">Reference proteome</keyword>
<evidence type="ECO:0000313" key="1">
    <source>
        <dbReference type="EMBL" id="SKB05067.1"/>
    </source>
</evidence>
<organism evidence="1 2">
    <name type="scientific">Sporosarcina newyorkensis</name>
    <dbReference type="NCBI Taxonomy" id="759851"/>
    <lineage>
        <taxon>Bacteria</taxon>
        <taxon>Bacillati</taxon>
        <taxon>Bacillota</taxon>
        <taxon>Bacilli</taxon>
        <taxon>Bacillales</taxon>
        <taxon>Caryophanaceae</taxon>
        <taxon>Sporosarcina</taxon>
    </lineage>
</organism>
<evidence type="ECO:0000313" key="2">
    <source>
        <dbReference type="Proteomes" id="UP000190042"/>
    </source>
</evidence>
<dbReference type="NCBIfam" id="NF040910">
    <property type="entry name" value="CD1375_fam"/>
    <property type="match status" value="1"/>
</dbReference>